<accession>A0A7R8D0F1</accession>
<dbReference type="AlphaFoldDB" id="A0A7R8D0F1"/>
<evidence type="ECO:0000313" key="1">
    <source>
        <dbReference type="EMBL" id="CAF2958058.1"/>
    </source>
</evidence>
<organism evidence="1 2">
    <name type="scientific">Lepeophtheirus salmonis</name>
    <name type="common">Salmon louse</name>
    <name type="synonym">Caligus salmonis</name>
    <dbReference type="NCBI Taxonomy" id="72036"/>
    <lineage>
        <taxon>Eukaryota</taxon>
        <taxon>Metazoa</taxon>
        <taxon>Ecdysozoa</taxon>
        <taxon>Arthropoda</taxon>
        <taxon>Crustacea</taxon>
        <taxon>Multicrustacea</taxon>
        <taxon>Hexanauplia</taxon>
        <taxon>Copepoda</taxon>
        <taxon>Siphonostomatoida</taxon>
        <taxon>Caligidae</taxon>
        <taxon>Lepeophtheirus</taxon>
    </lineage>
</organism>
<name>A0A7R8D0F1_LEPSM</name>
<proteinExistence type="predicted"/>
<sequence>MIRCGREYFSSLLKPDVHGHSVVKPQDFIGETFSSDPKVPKMNTVAGCFVFNLSFTSSKTYVYNIQLQNKATMMIVGHAIYLEKCIIREKGTYQKICRRGDHCAEPNTSTSNALLLNLTLYICKNSKKWMFSFSIYRV</sequence>
<gene>
    <name evidence="1" type="ORF">LSAA_10567</name>
</gene>
<dbReference type="EMBL" id="HG994584">
    <property type="protein sequence ID" value="CAF2958058.1"/>
    <property type="molecule type" value="Genomic_DNA"/>
</dbReference>
<protein>
    <submittedName>
        <fullName evidence="1">(salmon louse) hypothetical protein</fullName>
    </submittedName>
</protein>
<keyword evidence="2" id="KW-1185">Reference proteome</keyword>
<dbReference type="Proteomes" id="UP000675881">
    <property type="component" value="Chromosome 5"/>
</dbReference>
<evidence type="ECO:0000313" key="2">
    <source>
        <dbReference type="Proteomes" id="UP000675881"/>
    </source>
</evidence>
<reference evidence="1" key="1">
    <citation type="submission" date="2021-02" db="EMBL/GenBank/DDBJ databases">
        <authorList>
            <person name="Bekaert M."/>
        </authorList>
    </citation>
    <scope>NUCLEOTIDE SEQUENCE</scope>
    <source>
        <strain evidence="1">IoA-00</strain>
    </source>
</reference>